<comment type="caution">
    <text evidence="1">The sequence shown here is derived from an EMBL/GenBank/DDBJ whole genome shotgun (WGS) entry which is preliminary data.</text>
</comment>
<evidence type="ECO:0000313" key="2">
    <source>
        <dbReference type="Proteomes" id="UP001459277"/>
    </source>
</evidence>
<proteinExistence type="predicted"/>
<gene>
    <name evidence="1" type="ORF">SO802_024612</name>
</gene>
<dbReference type="Proteomes" id="UP001459277">
    <property type="component" value="Unassembled WGS sequence"/>
</dbReference>
<name>A0AAW2CDB5_9ROSI</name>
<organism evidence="1 2">
    <name type="scientific">Lithocarpus litseifolius</name>
    <dbReference type="NCBI Taxonomy" id="425828"/>
    <lineage>
        <taxon>Eukaryota</taxon>
        <taxon>Viridiplantae</taxon>
        <taxon>Streptophyta</taxon>
        <taxon>Embryophyta</taxon>
        <taxon>Tracheophyta</taxon>
        <taxon>Spermatophyta</taxon>
        <taxon>Magnoliopsida</taxon>
        <taxon>eudicotyledons</taxon>
        <taxon>Gunneridae</taxon>
        <taxon>Pentapetalae</taxon>
        <taxon>rosids</taxon>
        <taxon>fabids</taxon>
        <taxon>Fagales</taxon>
        <taxon>Fagaceae</taxon>
        <taxon>Lithocarpus</taxon>
    </lineage>
</organism>
<accession>A0AAW2CDB5</accession>
<reference evidence="1 2" key="1">
    <citation type="submission" date="2024-01" db="EMBL/GenBank/DDBJ databases">
        <title>A telomere-to-telomere, gap-free genome of sweet tea (Lithocarpus litseifolius).</title>
        <authorList>
            <person name="Zhou J."/>
        </authorList>
    </citation>
    <scope>NUCLEOTIDE SEQUENCE [LARGE SCALE GENOMIC DNA]</scope>
    <source>
        <strain evidence="1">Zhou-2022a</strain>
        <tissue evidence="1">Leaf</tissue>
    </source>
</reference>
<keyword evidence="2" id="KW-1185">Reference proteome</keyword>
<dbReference type="EMBL" id="JAZDWU010000008">
    <property type="protein sequence ID" value="KAK9994909.1"/>
    <property type="molecule type" value="Genomic_DNA"/>
</dbReference>
<sequence length="90" mass="10492">MSYYKWLNFNFGFASESKRRPIIRDKPKDGSVDVTLAPILQHHTIDSLTVKEFYLSKDDPVIQSCQSNRQGDPLPEGWFDTTSDWEHLFV</sequence>
<protein>
    <submittedName>
        <fullName evidence="1">Uncharacterized protein</fullName>
    </submittedName>
</protein>
<dbReference type="AlphaFoldDB" id="A0AAW2CDB5"/>
<evidence type="ECO:0000313" key="1">
    <source>
        <dbReference type="EMBL" id="KAK9994909.1"/>
    </source>
</evidence>